<dbReference type="Proteomes" id="UP000288943">
    <property type="component" value="Chromosome"/>
</dbReference>
<protein>
    <submittedName>
        <fullName evidence="3">Uncharacterized protein</fullName>
    </submittedName>
</protein>
<dbReference type="GeneID" id="95376693"/>
<evidence type="ECO:0000313" key="4">
    <source>
        <dbReference type="Proteomes" id="UP000288943"/>
    </source>
</evidence>
<evidence type="ECO:0000313" key="3">
    <source>
        <dbReference type="EMBL" id="QAV19456.1"/>
    </source>
</evidence>
<dbReference type="Proteomes" id="UP001527202">
    <property type="component" value="Unassembled WGS sequence"/>
</dbReference>
<name>A0A410WYB5_9BACL</name>
<dbReference type="AlphaFoldDB" id="A0A410WYB5"/>
<evidence type="ECO:0000256" key="1">
    <source>
        <dbReference type="SAM" id="SignalP"/>
    </source>
</evidence>
<accession>A0A410WYB5</accession>
<dbReference type="EMBL" id="JAMDMJ010000013">
    <property type="protein sequence ID" value="MCY9596441.1"/>
    <property type="molecule type" value="Genomic_DNA"/>
</dbReference>
<evidence type="ECO:0000313" key="5">
    <source>
        <dbReference type="Proteomes" id="UP001527202"/>
    </source>
</evidence>
<keyword evidence="5" id="KW-1185">Reference proteome</keyword>
<keyword evidence="1" id="KW-0732">Signal</keyword>
<evidence type="ECO:0000313" key="2">
    <source>
        <dbReference type="EMBL" id="MCY9596441.1"/>
    </source>
</evidence>
<gene>
    <name evidence="2" type="ORF">M5X16_11725</name>
    <name evidence="3" type="ORF">PC41400_18025</name>
</gene>
<dbReference type="OrthoDB" id="9891998at2"/>
<proteinExistence type="predicted"/>
<dbReference type="KEGG" id="pchi:PC41400_18025"/>
<reference evidence="3 4" key="1">
    <citation type="submission" date="2018-01" db="EMBL/GenBank/DDBJ databases">
        <title>The whole genome sequencing and assembly of Paenibacillus chitinolyticus KCCM 41400 strain.</title>
        <authorList>
            <person name="Kim J.-Y."/>
            <person name="Park M.-K."/>
            <person name="Lee Y.-J."/>
            <person name="Yi H."/>
            <person name="Bahn Y.-S."/>
            <person name="Kim J.F."/>
            <person name="Lee D.-W."/>
        </authorList>
    </citation>
    <scope>NUCLEOTIDE SEQUENCE [LARGE SCALE GENOMIC DNA]</scope>
    <source>
        <strain evidence="3 4">KCCM 41400</strain>
    </source>
</reference>
<organism evidence="3 4">
    <name type="scientific">Paenibacillus chitinolyticus</name>
    <dbReference type="NCBI Taxonomy" id="79263"/>
    <lineage>
        <taxon>Bacteria</taxon>
        <taxon>Bacillati</taxon>
        <taxon>Bacillota</taxon>
        <taxon>Bacilli</taxon>
        <taxon>Bacillales</taxon>
        <taxon>Paenibacillaceae</taxon>
        <taxon>Paenibacillus</taxon>
    </lineage>
</organism>
<feature type="signal peptide" evidence="1">
    <location>
        <begin position="1"/>
        <end position="22"/>
    </location>
</feature>
<sequence>MKRRFSMILVFLTLLFSISSTAAASGEEEVYSYRFTFQGPLWTFNYNLNAYYSGSGSTPSLRAALFKVHSWGEEDLDREERFFPLYYSPRSFASSAQFLPLVTGTEYVIKVYSTAPRSDWGGISISPF</sequence>
<dbReference type="EMBL" id="CP026520">
    <property type="protein sequence ID" value="QAV19456.1"/>
    <property type="molecule type" value="Genomic_DNA"/>
</dbReference>
<reference evidence="2 5" key="2">
    <citation type="submission" date="2022-05" db="EMBL/GenBank/DDBJ databases">
        <title>Genome Sequencing of Bee-Associated Microbes.</title>
        <authorList>
            <person name="Dunlap C."/>
        </authorList>
    </citation>
    <scope>NUCLEOTIDE SEQUENCE [LARGE SCALE GENOMIC DNA]</scope>
    <source>
        <strain evidence="2 5">NRRL B-23120</strain>
    </source>
</reference>
<feature type="chain" id="PRO_5039494955" evidence="1">
    <location>
        <begin position="23"/>
        <end position="128"/>
    </location>
</feature>
<dbReference type="RefSeq" id="WP_042226577.1">
    <property type="nucleotide sequence ID" value="NZ_BQWH01000012.1"/>
</dbReference>